<dbReference type="PANTHER" id="PTHR43394:SF1">
    <property type="entry name" value="ATP-BINDING CASSETTE SUB-FAMILY B MEMBER 10, MITOCHONDRIAL"/>
    <property type="match status" value="1"/>
</dbReference>
<sequence>MKARAIVFSFTASSVDQSLAEGRTTLIVAHRLSQAASADRIVVMDRGRICEQGTHAGLVAAGRSYARLWAAWIGARTSD</sequence>
<dbReference type="InterPro" id="IPR039421">
    <property type="entry name" value="Type_1_exporter"/>
</dbReference>
<dbReference type="InterPro" id="IPR027417">
    <property type="entry name" value="P-loop_NTPase"/>
</dbReference>
<dbReference type="Proteomes" id="UP000078437">
    <property type="component" value="Chromosome"/>
</dbReference>
<evidence type="ECO:0000313" key="1">
    <source>
        <dbReference type="EMBL" id="ANJ27122.1"/>
    </source>
</evidence>
<reference evidence="2" key="2">
    <citation type="submission" date="2016-01" db="EMBL/GenBank/DDBJ databases">
        <title>Complete genome sequence of Agromyces aureus AR33T and comparison with related organisms.</title>
        <authorList>
            <person name="Corretto E."/>
            <person name="Antonielli L."/>
            <person name="Sessitsch A."/>
            <person name="Brader G."/>
        </authorList>
    </citation>
    <scope>NUCLEOTIDE SEQUENCE [LARGE SCALE GENOMIC DNA]</scope>
    <source>
        <strain evidence="2">AR33</strain>
    </source>
</reference>
<dbReference type="SUPFAM" id="SSF52540">
    <property type="entry name" value="P-loop containing nucleoside triphosphate hydrolases"/>
    <property type="match status" value="1"/>
</dbReference>
<dbReference type="PANTHER" id="PTHR43394">
    <property type="entry name" value="ATP-DEPENDENT PERMEASE MDL1, MITOCHONDRIAL"/>
    <property type="match status" value="1"/>
</dbReference>
<reference evidence="1 2" key="1">
    <citation type="journal article" date="2016" name="Int. J. Syst. Evol. Microbiol.">
        <title>Agromyces aureus sp. nov., isolated from the rhizosphere of Salix caprea L. grown in a heavy-metal-contaminated soil.</title>
        <authorList>
            <person name="Corretto E."/>
            <person name="Antonielli L."/>
            <person name="Sessitsch A."/>
            <person name="Compant S."/>
            <person name="Gorfer M."/>
            <person name="Kuffner M."/>
            <person name="Brader G."/>
        </authorList>
    </citation>
    <scope>NUCLEOTIDE SEQUENCE [LARGE SCALE GENOMIC DNA]</scope>
    <source>
        <strain evidence="1 2">AR33</strain>
    </source>
</reference>
<dbReference type="STRING" id="453304.ATC03_10670"/>
<evidence type="ECO:0008006" key="3">
    <source>
        <dbReference type="Google" id="ProtNLM"/>
    </source>
</evidence>
<accession>A0A191WFX0</accession>
<dbReference type="EMBL" id="CP013979">
    <property type="protein sequence ID" value="ANJ27122.1"/>
    <property type="molecule type" value="Genomic_DNA"/>
</dbReference>
<dbReference type="Gene3D" id="3.40.50.300">
    <property type="entry name" value="P-loop containing nucleotide triphosphate hydrolases"/>
    <property type="match status" value="1"/>
</dbReference>
<keyword evidence="2" id="KW-1185">Reference proteome</keyword>
<organism evidence="1 2">
    <name type="scientific">Agromyces aureus</name>
    <dbReference type="NCBI Taxonomy" id="453304"/>
    <lineage>
        <taxon>Bacteria</taxon>
        <taxon>Bacillati</taxon>
        <taxon>Actinomycetota</taxon>
        <taxon>Actinomycetes</taxon>
        <taxon>Micrococcales</taxon>
        <taxon>Microbacteriaceae</taxon>
        <taxon>Agromyces</taxon>
    </lineage>
</organism>
<dbReference type="RefSeq" id="WP_067876679.1">
    <property type="nucleotide sequence ID" value="NZ_CP013979.1"/>
</dbReference>
<proteinExistence type="predicted"/>
<protein>
    <recommendedName>
        <fullName evidence="3">ABC transporter domain-containing protein</fullName>
    </recommendedName>
</protein>
<dbReference type="AlphaFoldDB" id="A0A191WFX0"/>
<dbReference type="GO" id="GO:0015421">
    <property type="term" value="F:ABC-type oligopeptide transporter activity"/>
    <property type="evidence" value="ECO:0007669"/>
    <property type="project" value="TreeGrafter"/>
</dbReference>
<dbReference type="KEGG" id="agy:ATC03_10670"/>
<gene>
    <name evidence="1" type="ORF">ATC03_10670</name>
</gene>
<evidence type="ECO:0000313" key="2">
    <source>
        <dbReference type="Proteomes" id="UP000078437"/>
    </source>
</evidence>
<name>A0A191WFX0_9MICO</name>